<keyword evidence="2" id="KW-0378">Hydrolase</keyword>
<gene>
    <name evidence="7" type="ORF">JCR33_16440</name>
</gene>
<protein>
    <submittedName>
        <fullName evidence="7">Asparaginase</fullName>
    </submittedName>
</protein>
<dbReference type="Gene3D" id="3.40.50.1170">
    <property type="entry name" value="L-asparaginase, N-terminal domain"/>
    <property type="match status" value="1"/>
</dbReference>
<accession>A0A934MH56</accession>
<dbReference type="GO" id="GO:0004067">
    <property type="term" value="F:asparaginase activity"/>
    <property type="evidence" value="ECO:0007669"/>
    <property type="project" value="UniProtKB-UniRule"/>
</dbReference>
<evidence type="ECO:0000313" key="7">
    <source>
        <dbReference type="EMBL" id="MBJ3777298.1"/>
    </source>
</evidence>
<evidence type="ECO:0000313" key="8">
    <source>
        <dbReference type="Proteomes" id="UP000609531"/>
    </source>
</evidence>
<dbReference type="PANTHER" id="PTHR11707">
    <property type="entry name" value="L-ASPARAGINASE"/>
    <property type="match status" value="1"/>
</dbReference>
<comment type="similarity">
    <text evidence="1">Belongs to the asparaginase 1 family.</text>
</comment>
<feature type="active site" evidence="4">
    <location>
        <position position="14"/>
    </location>
</feature>
<dbReference type="Gene3D" id="3.40.50.40">
    <property type="match status" value="1"/>
</dbReference>
<sequence>MSKKKIAVIGTGGTISSIGRNPFDIQDYITLGKMMNAAEMVEFFADVATLADLVPISFPPMPSTAIAFDEYVMILERIDAVTADPEVAGVVILHGTATLEETAYALNLTAKTEVPIVLTGAQRPASGLSTDGAMNFANAVRVAASQEARGMGVLTLLNDEIQCAREVTKTSTWRMQTFRTPDFGALGHADADRISFYRRPMRPGAPNGPFDIEALKKVPRVDVSYAYAGCDGTAVRAFVAAGAKGIVSAGFGPGFVPPAEHEALAEAVKAGVTVVQSSRTGSGRAAIVTRQREAGLIGGDNLNPQKARILLALALTKTSDPEAIADLFATY</sequence>
<reference evidence="7" key="1">
    <citation type="submission" date="2020-12" db="EMBL/GenBank/DDBJ databases">
        <title>Bacterial taxonomy.</title>
        <authorList>
            <person name="Pan X."/>
        </authorList>
    </citation>
    <scope>NUCLEOTIDE SEQUENCE</scope>
    <source>
        <strain evidence="7">B2012</strain>
    </source>
</reference>
<proteinExistence type="inferred from homology"/>
<evidence type="ECO:0000259" key="5">
    <source>
        <dbReference type="Pfam" id="PF00710"/>
    </source>
</evidence>
<keyword evidence="8" id="KW-1185">Reference proteome</keyword>
<evidence type="ECO:0000259" key="6">
    <source>
        <dbReference type="Pfam" id="PF17763"/>
    </source>
</evidence>
<dbReference type="InterPro" id="IPR040919">
    <property type="entry name" value="Asparaginase_C"/>
</dbReference>
<dbReference type="InterPro" id="IPR027474">
    <property type="entry name" value="L-asparaginase_N"/>
</dbReference>
<dbReference type="InterPro" id="IPR004550">
    <property type="entry name" value="AsnASE_II"/>
</dbReference>
<evidence type="ECO:0000256" key="4">
    <source>
        <dbReference type="PROSITE-ProRule" id="PRU10099"/>
    </source>
</evidence>
<dbReference type="InterPro" id="IPR036152">
    <property type="entry name" value="Asp/glu_Ase-like_sf"/>
</dbReference>
<dbReference type="SMART" id="SM00870">
    <property type="entry name" value="Asparaginase"/>
    <property type="match status" value="1"/>
</dbReference>
<feature type="domain" description="L-asparaginase N-terminal" evidence="5">
    <location>
        <begin position="5"/>
        <end position="201"/>
    </location>
</feature>
<dbReference type="PIRSF" id="PIRSF001220">
    <property type="entry name" value="L-ASNase_gatD"/>
    <property type="match status" value="1"/>
</dbReference>
<evidence type="ECO:0000256" key="2">
    <source>
        <dbReference type="ARBA" id="ARBA00022801"/>
    </source>
</evidence>
<dbReference type="GO" id="GO:0006528">
    <property type="term" value="P:asparagine metabolic process"/>
    <property type="evidence" value="ECO:0007669"/>
    <property type="project" value="InterPro"/>
</dbReference>
<dbReference type="Pfam" id="PF00710">
    <property type="entry name" value="Asparaginase"/>
    <property type="match status" value="1"/>
</dbReference>
<dbReference type="InterPro" id="IPR020827">
    <property type="entry name" value="Asparaginase/glutaminase_AS1"/>
</dbReference>
<name>A0A934MH56_9HYPH</name>
<evidence type="ECO:0000256" key="3">
    <source>
        <dbReference type="PIRSR" id="PIRSR001220-1"/>
    </source>
</evidence>
<comment type="caution">
    <text evidence="7">The sequence shown here is derived from an EMBL/GenBank/DDBJ whole genome shotgun (WGS) entry which is preliminary data.</text>
</comment>
<dbReference type="PIRSF" id="PIRSF500176">
    <property type="entry name" value="L_ASNase"/>
    <property type="match status" value="1"/>
</dbReference>
<dbReference type="PROSITE" id="PS51732">
    <property type="entry name" value="ASN_GLN_ASE_3"/>
    <property type="match status" value="1"/>
</dbReference>
<feature type="active site" description="O-isoaspartyl threonine intermediate" evidence="3">
    <location>
        <position position="14"/>
    </location>
</feature>
<dbReference type="EMBL" id="JAEKJA010000014">
    <property type="protein sequence ID" value="MBJ3777298.1"/>
    <property type="molecule type" value="Genomic_DNA"/>
</dbReference>
<dbReference type="PROSITE" id="PS00144">
    <property type="entry name" value="ASN_GLN_ASE_1"/>
    <property type="match status" value="1"/>
</dbReference>
<dbReference type="Proteomes" id="UP000609531">
    <property type="component" value="Unassembled WGS sequence"/>
</dbReference>
<evidence type="ECO:0000256" key="1">
    <source>
        <dbReference type="ARBA" id="ARBA00010518"/>
    </source>
</evidence>
<feature type="domain" description="Asparaginase/glutaminase C-terminal" evidence="6">
    <location>
        <begin position="220"/>
        <end position="328"/>
    </location>
</feature>
<dbReference type="InterPro" id="IPR037152">
    <property type="entry name" value="L-asparaginase_N_sf"/>
</dbReference>
<dbReference type="SFLD" id="SFLDS00057">
    <property type="entry name" value="Glutaminase/Asparaginase"/>
    <property type="match status" value="1"/>
</dbReference>
<dbReference type="PANTHER" id="PTHR11707:SF28">
    <property type="entry name" value="60 KDA LYSOPHOSPHOLIPASE"/>
    <property type="match status" value="1"/>
</dbReference>
<dbReference type="AlphaFoldDB" id="A0A934MH56"/>
<dbReference type="InterPro" id="IPR027473">
    <property type="entry name" value="L-asparaginase_C"/>
</dbReference>
<dbReference type="SUPFAM" id="SSF53774">
    <property type="entry name" value="Glutaminase/Asparaginase"/>
    <property type="match status" value="1"/>
</dbReference>
<dbReference type="Pfam" id="PF17763">
    <property type="entry name" value="Asparaginase_C"/>
    <property type="match status" value="1"/>
</dbReference>
<dbReference type="InterPro" id="IPR006034">
    <property type="entry name" value="Asparaginase/glutaminase-like"/>
</dbReference>
<dbReference type="CDD" id="cd08964">
    <property type="entry name" value="L-asparaginase_II"/>
    <property type="match status" value="1"/>
</dbReference>
<dbReference type="FunFam" id="3.40.50.1170:FF:000001">
    <property type="entry name" value="L-asparaginase 2"/>
    <property type="match status" value="1"/>
</dbReference>
<dbReference type="PRINTS" id="PR00139">
    <property type="entry name" value="ASNGLNASE"/>
</dbReference>
<dbReference type="RefSeq" id="WP_198883203.1">
    <property type="nucleotide sequence ID" value="NZ_JAEKJA010000014.1"/>
</dbReference>
<organism evidence="7 8">
    <name type="scientific">Acuticoccus mangrovi</name>
    <dbReference type="NCBI Taxonomy" id="2796142"/>
    <lineage>
        <taxon>Bacteria</taxon>
        <taxon>Pseudomonadati</taxon>
        <taxon>Pseudomonadota</taxon>
        <taxon>Alphaproteobacteria</taxon>
        <taxon>Hyphomicrobiales</taxon>
        <taxon>Amorphaceae</taxon>
        <taxon>Acuticoccus</taxon>
    </lineage>
</organism>